<protein>
    <recommendedName>
        <fullName evidence="3">DUF541 domain-containing protein</fullName>
    </recommendedName>
</protein>
<evidence type="ECO:0000313" key="2">
    <source>
        <dbReference type="Proteomes" id="UP000001918"/>
    </source>
</evidence>
<dbReference type="Gene3D" id="3.30.110.170">
    <property type="entry name" value="Protein of unknown function (DUF541), domain 1"/>
    <property type="match status" value="1"/>
</dbReference>
<evidence type="ECO:0008006" key="3">
    <source>
        <dbReference type="Google" id="ProtNLM"/>
    </source>
</evidence>
<dbReference type="eggNOG" id="COG2968">
    <property type="taxonomic scope" value="Bacteria"/>
</dbReference>
<dbReference type="EMBL" id="CP001738">
    <property type="protein sequence ID" value="ACY95928.1"/>
    <property type="molecule type" value="Genomic_DNA"/>
</dbReference>
<dbReference type="InterPro" id="IPR052022">
    <property type="entry name" value="26kDa_periplasmic_antigen"/>
</dbReference>
<sequence length="215" mass="22963">MWQDVRIRQPWGVTASVKSAPDLARLKLAGNVTEKTPREAFEAGQAGVAGLRRVLRDHGIPDGRVSSSRLKLSSAYQYQDGVHKMVGCTCEAAFTVETGDLDGLQQLLIDVVDAGVNRVEGVEFDVTAKGELRAEARRAAVRAARAKAELYAEAAGVRLGEVVHIEDVNPDDPLPNERYRSHGAVSGHSDEDLAPGQIVVSAAVVLGFSLAGPRT</sequence>
<name>D1A1K6_THECD</name>
<dbReference type="KEGG" id="tcu:Tcur_0326"/>
<dbReference type="STRING" id="471852.Tcur_0326"/>
<dbReference type="HOGENOM" id="CLU_080344_4_0_11"/>
<gene>
    <name evidence="1" type="ordered locus">Tcur_0326</name>
</gene>
<evidence type="ECO:0000313" key="1">
    <source>
        <dbReference type="EMBL" id="ACY95928.1"/>
    </source>
</evidence>
<dbReference type="PANTHER" id="PTHR34387:SF1">
    <property type="entry name" value="PERIPLASMIC IMMUNOGENIC PROTEIN"/>
    <property type="match status" value="1"/>
</dbReference>
<dbReference type="PANTHER" id="PTHR34387">
    <property type="entry name" value="SLR1258 PROTEIN"/>
    <property type="match status" value="1"/>
</dbReference>
<dbReference type="Proteomes" id="UP000001918">
    <property type="component" value="Chromosome"/>
</dbReference>
<dbReference type="Gene3D" id="3.30.70.2970">
    <property type="entry name" value="Protein of unknown function (DUF541), domain 2"/>
    <property type="match status" value="1"/>
</dbReference>
<dbReference type="Pfam" id="PF04402">
    <property type="entry name" value="SIMPL"/>
    <property type="match status" value="1"/>
</dbReference>
<proteinExistence type="predicted"/>
<accession>D1A1K6</accession>
<dbReference type="AlphaFoldDB" id="D1A1K6"/>
<dbReference type="InterPro" id="IPR007497">
    <property type="entry name" value="SIMPL/DUF541"/>
</dbReference>
<dbReference type="GO" id="GO:0006974">
    <property type="term" value="P:DNA damage response"/>
    <property type="evidence" value="ECO:0007669"/>
    <property type="project" value="TreeGrafter"/>
</dbReference>
<keyword evidence="2" id="KW-1185">Reference proteome</keyword>
<organism evidence="1 2">
    <name type="scientific">Thermomonospora curvata (strain ATCC 19995 / DSM 43183 / JCM 3096 / KCTC 9072 / NBRC 15933 / NCIMB 10081 / Henssen B9)</name>
    <dbReference type="NCBI Taxonomy" id="471852"/>
    <lineage>
        <taxon>Bacteria</taxon>
        <taxon>Bacillati</taxon>
        <taxon>Actinomycetota</taxon>
        <taxon>Actinomycetes</taxon>
        <taxon>Streptosporangiales</taxon>
        <taxon>Thermomonosporaceae</taxon>
        <taxon>Thermomonospora</taxon>
    </lineage>
</organism>
<reference evidence="1 2" key="1">
    <citation type="journal article" date="2011" name="Stand. Genomic Sci.">
        <title>Complete genome sequence of Thermomonospora curvata type strain (B9).</title>
        <authorList>
            <person name="Chertkov O."/>
            <person name="Sikorski J."/>
            <person name="Nolan M."/>
            <person name="Lapidus A."/>
            <person name="Lucas S."/>
            <person name="Del Rio T.G."/>
            <person name="Tice H."/>
            <person name="Cheng J.F."/>
            <person name="Goodwin L."/>
            <person name="Pitluck S."/>
            <person name="Liolios K."/>
            <person name="Ivanova N."/>
            <person name="Mavromatis K."/>
            <person name="Mikhailova N."/>
            <person name="Ovchinnikova G."/>
            <person name="Pati A."/>
            <person name="Chen A."/>
            <person name="Palaniappan K."/>
            <person name="Djao O.D."/>
            <person name="Land M."/>
            <person name="Hauser L."/>
            <person name="Chang Y.J."/>
            <person name="Jeffries C.D."/>
            <person name="Brettin T."/>
            <person name="Han C."/>
            <person name="Detter J.C."/>
            <person name="Rohde M."/>
            <person name="Goker M."/>
            <person name="Woyke T."/>
            <person name="Bristow J."/>
            <person name="Eisen J.A."/>
            <person name="Markowitz V."/>
            <person name="Hugenholtz P."/>
            <person name="Klenk H.P."/>
            <person name="Kyrpides N.C."/>
        </authorList>
    </citation>
    <scope>NUCLEOTIDE SEQUENCE [LARGE SCALE GENOMIC DNA]</scope>
    <source>
        <strain evidence="2">ATCC 19995 / DSM 43183 / JCM 3096 / KCTC 9072 / NBRC 15933 / NCIMB 10081 / Henssen B9</strain>
    </source>
</reference>
<dbReference type="OrthoDB" id="4159934at2"/>